<comment type="caution">
    <text evidence="4">The sequence shown here is derived from an EMBL/GenBank/DDBJ whole genome shotgun (WGS) entry which is preliminary data.</text>
</comment>
<dbReference type="InterPro" id="IPR009081">
    <property type="entry name" value="PP-bd_ACP"/>
</dbReference>
<dbReference type="InterPro" id="IPR020806">
    <property type="entry name" value="PKS_PP-bd"/>
</dbReference>
<feature type="domain" description="Carrier" evidence="3">
    <location>
        <begin position="12"/>
        <end position="90"/>
    </location>
</feature>
<dbReference type="SUPFAM" id="SSF47336">
    <property type="entry name" value="ACP-like"/>
    <property type="match status" value="1"/>
</dbReference>
<evidence type="ECO:0000313" key="4">
    <source>
        <dbReference type="EMBL" id="MBL0743069.1"/>
    </source>
</evidence>
<dbReference type="Gene3D" id="1.10.1200.10">
    <property type="entry name" value="ACP-like"/>
    <property type="match status" value="1"/>
</dbReference>
<dbReference type="Pfam" id="PF00550">
    <property type="entry name" value="PP-binding"/>
    <property type="match status" value="1"/>
</dbReference>
<protein>
    <submittedName>
        <fullName evidence="4">Acyl carrier protein</fullName>
    </submittedName>
</protein>
<dbReference type="SMART" id="SM00823">
    <property type="entry name" value="PKS_PP"/>
    <property type="match status" value="1"/>
</dbReference>
<dbReference type="RefSeq" id="WP_202011974.1">
    <property type="nucleotide sequence ID" value="NZ_JAERRB010000005.1"/>
</dbReference>
<reference evidence="4 5" key="1">
    <citation type="submission" date="2021-01" db="EMBL/GenBank/DDBJ databases">
        <title>Chryseolinea sp. Jin1 Genome sequencing and assembly.</title>
        <authorList>
            <person name="Kim I."/>
        </authorList>
    </citation>
    <scope>NUCLEOTIDE SEQUENCE [LARGE SCALE GENOMIC DNA]</scope>
    <source>
        <strain evidence="4 5">Jin1</strain>
    </source>
</reference>
<name>A0ABS1KUC0_9BACT</name>
<evidence type="ECO:0000313" key="5">
    <source>
        <dbReference type="Proteomes" id="UP000613030"/>
    </source>
</evidence>
<keyword evidence="5" id="KW-1185">Reference proteome</keyword>
<dbReference type="InterPro" id="IPR036736">
    <property type="entry name" value="ACP-like_sf"/>
</dbReference>
<organism evidence="4 5">
    <name type="scientific">Chryseolinea lacunae</name>
    <dbReference type="NCBI Taxonomy" id="2801331"/>
    <lineage>
        <taxon>Bacteria</taxon>
        <taxon>Pseudomonadati</taxon>
        <taxon>Bacteroidota</taxon>
        <taxon>Cytophagia</taxon>
        <taxon>Cytophagales</taxon>
        <taxon>Fulvivirgaceae</taxon>
        <taxon>Chryseolinea</taxon>
    </lineage>
</organism>
<gene>
    <name evidence="4" type="ORF">JI741_17700</name>
</gene>
<dbReference type="EMBL" id="JAERRB010000005">
    <property type="protein sequence ID" value="MBL0743069.1"/>
    <property type="molecule type" value="Genomic_DNA"/>
</dbReference>
<dbReference type="PROSITE" id="PS50075">
    <property type="entry name" value="CARRIER"/>
    <property type="match status" value="1"/>
</dbReference>
<keyword evidence="1" id="KW-0596">Phosphopantetheine</keyword>
<dbReference type="SMART" id="SM01294">
    <property type="entry name" value="PKS_PP_betabranch"/>
    <property type="match status" value="1"/>
</dbReference>
<sequence>MKQANSPAESAPRNTSIINNLRGVISQVYEMAAEDVDIQATFLEMGLDSISIIQVKQLIKNEYTLDVPVNRLFDDIDTLEKLASFVEATLPPVVAARANVVALPQPSANAPVVERRPAQLATPGNTDGGTSLESIINYQLQVMAKQIEALAEAQQR</sequence>
<evidence type="ECO:0000256" key="1">
    <source>
        <dbReference type="ARBA" id="ARBA00022450"/>
    </source>
</evidence>
<accession>A0ABS1KUC0</accession>
<proteinExistence type="predicted"/>
<keyword evidence="2" id="KW-0597">Phosphoprotein</keyword>
<dbReference type="Proteomes" id="UP000613030">
    <property type="component" value="Unassembled WGS sequence"/>
</dbReference>
<evidence type="ECO:0000259" key="3">
    <source>
        <dbReference type="PROSITE" id="PS50075"/>
    </source>
</evidence>
<evidence type="ECO:0000256" key="2">
    <source>
        <dbReference type="ARBA" id="ARBA00022553"/>
    </source>
</evidence>